<keyword evidence="1" id="KW-0812">Transmembrane</keyword>
<proteinExistence type="predicted"/>
<dbReference type="Proteomes" id="UP000694569">
    <property type="component" value="Unplaced"/>
</dbReference>
<dbReference type="AlphaFoldDB" id="A0A8C5MKJ2"/>
<reference evidence="3" key="2">
    <citation type="submission" date="2025-09" db="UniProtKB">
        <authorList>
            <consortium name="Ensembl"/>
        </authorList>
    </citation>
    <scope>IDENTIFICATION</scope>
</reference>
<dbReference type="InterPro" id="IPR036719">
    <property type="entry name" value="Neuro-gated_channel_TM_sf"/>
</dbReference>
<evidence type="ECO:0000259" key="2">
    <source>
        <dbReference type="Pfam" id="PF02932"/>
    </source>
</evidence>
<dbReference type="PANTHER" id="PTHR18945">
    <property type="entry name" value="NEUROTRANSMITTER GATED ION CHANNEL"/>
    <property type="match status" value="1"/>
</dbReference>
<feature type="transmembrane region" description="Helical" evidence="1">
    <location>
        <begin position="245"/>
        <end position="265"/>
    </location>
</feature>
<dbReference type="InterPro" id="IPR006201">
    <property type="entry name" value="Neur_channel"/>
</dbReference>
<feature type="transmembrane region" description="Helical" evidence="1">
    <location>
        <begin position="108"/>
        <end position="132"/>
    </location>
</feature>
<keyword evidence="4" id="KW-1185">Reference proteome</keyword>
<dbReference type="GO" id="GO:0016020">
    <property type="term" value="C:membrane"/>
    <property type="evidence" value="ECO:0007669"/>
    <property type="project" value="InterPro"/>
</dbReference>
<dbReference type="InterPro" id="IPR038050">
    <property type="entry name" value="Neuro_actylchol_rec"/>
</dbReference>
<reference evidence="3" key="1">
    <citation type="submission" date="2025-08" db="UniProtKB">
        <authorList>
            <consortium name="Ensembl"/>
        </authorList>
    </citation>
    <scope>IDENTIFICATION</scope>
</reference>
<accession>A0A8C5MKJ2</accession>
<protein>
    <recommendedName>
        <fullName evidence="2">Neurotransmitter-gated ion-channel transmembrane domain-containing protein</fullName>
    </recommendedName>
</protein>
<evidence type="ECO:0000313" key="3">
    <source>
        <dbReference type="Ensembl" id="ENSLLEP00000015995.1"/>
    </source>
</evidence>
<dbReference type="Gene3D" id="1.20.58.390">
    <property type="entry name" value="Neurotransmitter-gated ion-channel transmembrane domain"/>
    <property type="match status" value="1"/>
</dbReference>
<name>A0A8C5MKJ2_9ANUR</name>
<feature type="domain" description="Neurotransmitter-gated ion-channel transmembrane" evidence="2">
    <location>
        <begin position="55"/>
        <end position="257"/>
    </location>
</feature>
<evidence type="ECO:0000256" key="1">
    <source>
        <dbReference type="SAM" id="Phobius"/>
    </source>
</evidence>
<organism evidence="3 4">
    <name type="scientific">Leptobrachium leishanense</name>
    <name type="common">Leishan spiny toad</name>
    <dbReference type="NCBI Taxonomy" id="445787"/>
    <lineage>
        <taxon>Eukaryota</taxon>
        <taxon>Metazoa</taxon>
        <taxon>Chordata</taxon>
        <taxon>Craniata</taxon>
        <taxon>Vertebrata</taxon>
        <taxon>Euteleostomi</taxon>
        <taxon>Amphibia</taxon>
        <taxon>Batrachia</taxon>
        <taxon>Anura</taxon>
        <taxon>Pelobatoidea</taxon>
        <taxon>Megophryidae</taxon>
        <taxon>Leptobrachium</taxon>
    </lineage>
</organism>
<sequence>MADASSNSVTDYSRHQFESKGEWSLVNIRVYKDPNESVCYEITLKRFPVKYVINLIIPAILMVIADVFSMLIHSYPDRLNFKITVVLGFFVLLLILNNMLPNSDSPPIIGIFFCSCMAMMIFTIIGTVLAAYMMDMSFKRSNIPACTRMCLRILARLLCFKSNIKDPETVTLKNKDCYSHNKKEINLKTPKKKKRFHLKVKINMEAKLLKKILAGIVKIRDPRNTNVNDNTESEWYTAALAVDRLFLIFYLVFLIAMFIFLLVNWCL</sequence>
<dbReference type="Pfam" id="PF02932">
    <property type="entry name" value="Neur_chan_memb"/>
    <property type="match status" value="1"/>
</dbReference>
<feature type="transmembrane region" description="Helical" evidence="1">
    <location>
        <begin position="79"/>
        <end position="96"/>
    </location>
</feature>
<dbReference type="GeneTree" id="ENSGT00940000157705"/>
<dbReference type="InterPro" id="IPR006029">
    <property type="entry name" value="Neurotrans-gated_channel_TM"/>
</dbReference>
<dbReference type="GO" id="GO:0004888">
    <property type="term" value="F:transmembrane signaling receptor activity"/>
    <property type="evidence" value="ECO:0007669"/>
    <property type="project" value="InterPro"/>
</dbReference>
<feature type="transmembrane region" description="Helical" evidence="1">
    <location>
        <begin position="51"/>
        <end position="72"/>
    </location>
</feature>
<dbReference type="Ensembl" id="ENSLLET00000016607.1">
    <property type="protein sequence ID" value="ENSLLEP00000015995.1"/>
    <property type="gene ID" value="ENSLLEG00000010189.1"/>
</dbReference>
<dbReference type="GO" id="GO:0005216">
    <property type="term" value="F:monoatomic ion channel activity"/>
    <property type="evidence" value="ECO:0007669"/>
    <property type="project" value="InterPro"/>
</dbReference>
<dbReference type="OrthoDB" id="6097796at2759"/>
<evidence type="ECO:0000313" key="4">
    <source>
        <dbReference type="Proteomes" id="UP000694569"/>
    </source>
</evidence>
<dbReference type="SUPFAM" id="SSF90112">
    <property type="entry name" value="Neurotransmitter-gated ion-channel transmembrane pore"/>
    <property type="match status" value="1"/>
</dbReference>
<keyword evidence="1" id="KW-0472">Membrane</keyword>
<keyword evidence="1" id="KW-1133">Transmembrane helix</keyword>